<organism evidence="2 7">
    <name type="scientific">Rotaria magnacalcarata</name>
    <dbReference type="NCBI Taxonomy" id="392030"/>
    <lineage>
        <taxon>Eukaryota</taxon>
        <taxon>Metazoa</taxon>
        <taxon>Spiralia</taxon>
        <taxon>Gnathifera</taxon>
        <taxon>Rotifera</taxon>
        <taxon>Eurotatoria</taxon>
        <taxon>Bdelloidea</taxon>
        <taxon>Philodinida</taxon>
        <taxon>Philodinidae</taxon>
        <taxon>Rotaria</taxon>
    </lineage>
</organism>
<evidence type="ECO:0000313" key="7">
    <source>
        <dbReference type="Proteomes" id="UP000663834"/>
    </source>
</evidence>
<keyword evidence="1" id="KW-0812">Transmembrane</keyword>
<keyword evidence="1" id="KW-1133">Transmembrane helix</keyword>
<dbReference type="Proteomes" id="UP000663834">
    <property type="component" value="Unassembled WGS sequence"/>
</dbReference>
<dbReference type="EMBL" id="CAJOBI010148377">
    <property type="protein sequence ID" value="CAF4799898.1"/>
    <property type="molecule type" value="Genomic_DNA"/>
</dbReference>
<dbReference type="Proteomes" id="UP000676336">
    <property type="component" value="Unassembled WGS sequence"/>
</dbReference>
<comment type="caution">
    <text evidence="2">The sequence shown here is derived from an EMBL/GenBank/DDBJ whole genome shotgun (WGS) entry which is preliminary data.</text>
</comment>
<gene>
    <name evidence="3" type="ORF">GIL414_LOCUS46785</name>
    <name evidence="6" type="ORF">GIL414_LOCUS54793</name>
    <name evidence="2" type="ORF">KQP761_LOCUS23353</name>
    <name evidence="4" type="ORF">SMN809_LOCUS47131</name>
    <name evidence="5" type="ORF">SMN809_LOCUS50266</name>
</gene>
<evidence type="ECO:0000313" key="5">
    <source>
        <dbReference type="EMBL" id="CAF4869503.1"/>
    </source>
</evidence>
<evidence type="ECO:0000313" key="2">
    <source>
        <dbReference type="EMBL" id="CAF1610831.1"/>
    </source>
</evidence>
<feature type="transmembrane region" description="Helical" evidence="1">
    <location>
        <begin position="14"/>
        <end position="36"/>
    </location>
</feature>
<dbReference type="SUPFAM" id="SSF49265">
    <property type="entry name" value="Fibronectin type III"/>
    <property type="match status" value="1"/>
</dbReference>
<dbReference type="EMBL" id="CAJNOW010012506">
    <property type="protein sequence ID" value="CAF1610831.1"/>
    <property type="molecule type" value="Genomic_DNA"/>
</dbReference>
<dbReference type="EMBL" id="CAJOBI010165889">
    <property type="protein sequence ID" value="CAF4869503.1"/>
    <property type="molecule type" value="Genomic_DNA"/>
</dbReference>
<name>A0A816BHA8_9BILA</name>
<sequence>MSAKLTSLLGDEWYAVYASITSSINTIGLFSPIAYFRTLQRQPEPILNLCGESLSRSTIELVWQPPSKP</sequence>
<dbReference type="EMBL" id="CAJOBJ010147754">
    <property type="protein sequence ID" value="CAF4791831.1"/>
    <property type="molecule type" value="Genomic_DNA"/>
</dbReference>
<feature type="non-terminal residue" evidence="2">
    <location>
        <position position="69"/>
    </location>
</feature>
<evidence type="ECO:0000256" key="1">
    <source>
        <dbReference type="SAM" id="Phobius"/>
    </source>
</evidence>
<protein>
    <submittedName>
        <fullName evidence="2">Uncharacterized protein</fullName>
    </submittedName>
</protein>
<evidence type="ECO:0000313" key="4">
    <source>
        <dbReference type="EMBL" id="CAF4799898.1"/>
    </source>
</evidence>
<keyword evidence="1" id="KW-0472">Membrane</keyword>
<evidence type="ECO:0000313" key="6">
    <source>
        <dbReference type="EMBL" id="CAF4959910.1"/>
    </source>
</evidence>
<proteinExistence type="predicted"/>
<accession>A0A816BHA8</accession>
<dbReference type="EMBL" id="CAJOBJ010192932">
    <property type="protein sequence ID" value="CAF4959910.1"/>
    <property type="molecule type" value="Genomic_DNA"/>
</dbReference>
<reference evidence="2" key="1">
    <citation type="submission" date="2021-02" db="EMBL/GenBank/DDBJ databases">
        <authorList>
            <person name="Nowell W R."/>
        </authorList>
    </citation>
    <scope>NUCLEOTIDE SEQUENCE</scope>
</reference>
<dbReference type="AlphaFoldDB" id="A0A816BHA8"/>
<evidence type="ECO:0000313" key="3">
    <source>
        <dbReference type="EMBL" id="CAF4791831.1"/>
    </source>
</evidence>
<dbReference type="Proteomes" id="UP000681720">
    <property type="component" value="Unassembled WGS sequence"/>
</dbReference>
<dbReference type="InterPro" id="IPR036116">
    <property type="entry name" value="FN3_sf"/>
</dbReference>
<dbReference type="OrthoDB" id="8808262at2759"/>